<keyword evidence="2" id="KW-1185">Reference proteome</keyword>
<dbReference type="AlphaFoldDB" id="A0A6A5C3G2"/>
<dbReference type="GeneID" id="68108200"/>
<dbReference type="RefSeq" id="XP_044564542.1">
    <property type="nucleotide sequence ID" value="XM_044713819.1"/>
</dbReference>
<dbReference type="Proteomes" id="UP000444721">
    <property type="component" value="Unassembled WGS sequence"/>
</dbReference>
<dbReference type="VEuPathDB" id="AmoebaDB:NF0013900"/>
<dbReference type="OrthoDB" id="10340807at2759"/>
<protein>
    <submittedName>
        <fullName evidence="1">Uncharacterized protein</fullName>
    </submittedName>
</protein>
<accession>A0A6A5C3G2</accession>
<dbReference type="VEuPathDB" id="AmoebaDB:NfTy_050190"/>
<organism evidence="1 2">
    <name type="scientific">Naegleria fowleri</name>
    <name type="common">Brain eating amoeba</name>
    <dbReference type="NCBI Taxonomy" id="5763"/>
    <lineage>
        <taxon>Eukaryota</taxon>
        <taxon>Discoba</taxon>
        <taxon>Heterolobosea</taxon>
        <taxon>Tetramitia</taxon>
        <taxon>Eutetramitia</taxon>
        <taxon>Vahlkampfiidae</taxon>
        <taxon>Naegleria</taxon>
    </lineage>
</organism>
<reference evidence="1 2" key="1">
    <citation type="journal article" date="2019" name="Sci. Rep.">
        <title>Nanopore sequencing improves the draft genome of the human pathogenic amoeba Naegleria fowleri.</title>
        <authorList>
            <person name="Liechti N."/>
            <person name="Schurch N."/>
            <person name="Bruggmann R."/>
            <person name="Wittwer M."/>
        </authorList>
    </citation>
    <scope>NUCLEOTIDE SEQUENCE [LARGE SCALE GENOMIC DNA]</scope>
    <source>
        <strain evidence="1 2">ATCC 30894</strain>
    </source>
</reference>
<proteinExistence type="predicted"/>
<name>A0A6A5C3G2_NAEFO</name>
<dbReference type="VEuPathDB" id="AmoebaDB:FDP41_000982"/>
<gene>
    <name evidence="1" type="ORF">FDP41_000982</name>
</gene>
<evidence type="ECO:0000313" key="1">
    <source>
        <dbReference type="EMBL" id="KAF0979829.1"/>
    </source>
</evidence>
<comment type="caution">
    <text evidence="1">The sequence shown here is derived from an EMBL/GenBank/DDBJ whole genome shotgun (WGS) entry which is preliminary data.</text>
</comment>
<sequence>MALEQNPNFQLTKFIQFYCLGIRNERYDVIEELYKDVNSEKVWKQIIPIVIYLNFPPLEYVESLDFKKDVVPLERKFRKAYHLHTFFDYEDFLFKIDRIVEMLTMFVNCVRNDIQHQHATLNDISFIELNFPICNDYSINMTYSQLTQILHEADKVVAACMKLFHWKAYKNSYFEEMYIEIPEELPRIRENYQLCVQLCSALKESTENNQDDLNNLFSKLNCYYCDKLSAACNYSRQFFNKHVVLHALHNSSCLSQDDYDKYDQEIIERAIFANGENLTLLPSYFQQEQNEDTLMTALRRGLLLHKLLSDNYVADSPDSNFLKRNILFFKAMDIMLKDKDFAFDVIKTLAREKKGLNCVAYYVKRRLMSLDNVVDSFKFNKNNNCLLFDWEMMYLILHADAHSYRPTMYYRSQNTHATHFVKVLMKLENDTIANINISIPELPHDIRNYIIEHNKKFFDVLLKEELISIRDYRDVYDHDNEE</sequence>
<evidence type="ECO:0000313" key="2">
    <source>
        <dbReference type="Proteomes" id="UP000444721"/>
    </source>
</evidence>
<dbReference type="EMBL" id="VFQX01000022">
    <property type="protein sequence ID" value="KAF0979829.1"/>
    <property type="molecule type" value="Genomic_DNA"/>
</dbReference>